<dbReference type="RefSeq" id="WP_191160653.1">
    <property type="nucleotide sequence ID" value="NZ_JACWMX010000001.1"/>
</dbReference>
<gene>
    <name evidence="3" type="ORF">IDJ76_03225</name>
</gene>
<keyword evidence="2" id="KW-0732">Signal</keyword>
<organism evidence="3 4">
    <name type="scientific">Mucilaginibacter glaciei</name>
    <dbReference type="NCBI Taxonomy" id="2772109"/>
    <lineage>
        <taxon>Bacteria</taxon>
        <taxon>Pseudomonadati</taxon>
        <taxon>Bacteroidota</taxon>
        <taxon>Sphingobacteriia</taxon>
        <taxon>Sphingobacteriales</taxon>
        <taxon>Sphingobacteriaceae</taxon>
        <taxon>Mucilaginibacter</taxon>
    </lineage>
</organism>
<protein>
    <recommendedName>
        <fullName evidence="5">Coproporphyrinogen III oxidase</fullName>
    </recommendedName>
</protein>
<dbReference type="AlphaFoldDB" id="A0A926NLZ5"/>
<proteinExistence type="predicted"/>
<feature type="region of interest" description="Disordered" evidence="1">
    <location>
        <begin position="23"/>
        <end position="69"/>
    </location>
</feature>
<evidence type="ECO:0000256" key="1">
    <source>
        <dbReference type="SAM" id="MobiDB-lite"/>
    </source>
</evidence>
<accession>A0A926NLZ5</accession>
<feature type="signal peptide" evidence="2">
    <location>
        <begin position="1"/>
        <end position="21"/>
    </location>
</feature>
<dbReference type="Proteomes" id="UP000619078">
    <property type="component" value="Unassembled WGS sequence"/>
</dbReference>
<reference evidence="3" key="1">
    <citation type="submission" date="2020-09" db="EMBL/GenBank/DDBJ databases">
        <title>Novel species of Mucilaginibacter isolated from a glacier on the Tibetan Plateau.</title>
        <authorList>
            <person name="Liu Q."/>
            <person name="Xin Y.-H."/>
        </authorList>
    </citation>
    <scope>NUCLEOTIDE SEQUENCE</scope>
    <source>
        <strain evidence="3">ZB1P21</strain>
    </source>
</reference>
<feature type="compositionally biased region" description="Basic and acidic residues" evidence="1">
    <location>
        <begin position="53"/>
        <end position="69"/>
    </location>
</feature>
<name>A0A926NLZ5_9SPHI</name>
<feature type="compositionally biased region" description="Low complexity" evidence="1">
    <location>
        <begin position="32"/>
        <end position="52"/>
    </location>
</feature>
<keyword evidence="4" id="KW-1185">Reference proteome</keyword>
<evidence type="ECO:0008006" key="5">
    <source>
        <dbReference type="Google" id="ProtNLM"/>
    </source>
</evidence>
<evidence type="ECO:0000313" key="4">
    <source>
        <dbReference type="Proteomes" id="UP000619078"/>
    </source>
</evidence>
<evidence type="ECO:0000256" key="2">
    <source>
        <dbReference type="SAM" id="SignalP"/>
    </source>
</evidence>
<sequence>MKKQMLSFALVATMIGSVAMGCSSEKAAGSGSDSTKTDSTATMSTPTTTPTDTAKKDTMTRDTTKKVPQ</sequence>
<dbReference type="PROSITE" id="PS51257">
    <property type="entry name" value="PROKAR_LIPOPROTEIN"/>
    <property type="match status" value="1"/>
</dbReference>
<evidence type="ECO:0000313" key="3">
    <source>
        <dbReference type="EMBL" id="MBD1392101.1"/>
    </source>
</evidence>
<dbReference type="EMBL" id="JACWMX010000001">
    <property type="protein sequence ID" value="MBD1392101.1"/>
    <property type="molecule type" value="Genomic_DNA"/>
</dbReference>
<feature type="chain" id="PRO_5038069992" description="Coproporphyrinogen III oxidase" evidence="2">
    <location>
        <begin position="22"/>
        <end position="69"/>
    </location>
</feature>
<comment type="caution">
    <text evidence="3">The sequence shown here is derived from an EMBL/GenBank/DDBJ whole genome shotgun (WGS) entry which is preliminary data.</text>
</comment>